<dbReference type="InterPro" id="IPR038583">
    <property type="entry name" value="AraA_N_sf"/>
</dbReference>
<keyword evidence="3 6" id="KW-0464">Manganese</keyword>
<dbReference type="Gene3D" id="3.40.50.10940">
    <property type="match status" value="1"/>
</dbReference>
<dbReference type="InterPro" id="IPR055389">
    <property type="entry name" value="AraA_N"/>
</dbReference>
<keyword evidence="1 6" id="KW-0479">Metal-binding</keyword>
<dbReference type="InterPro" id="IPR003762">
    <property type="entry name" value="Lara_isomerase"/>
</dbReference>
<dbReference type="InterPro" id="IPR024664">
    <property type="entry name" value="Ara_Isoase_C"/>
</dbReference>
<dbReference type="GO" id="GO:0030145">
    <property type="term" value="F:manganese ion binding"/>
    <property type="evidence" value="ECO:0007669"/>
    <property type="project" value="UniProtKB-UniRule"/>
</dbReference>
<comment type="subunit">
    <text evidence="6">Homohexamer.</text>
</comment>
<comment type="function">
    <text evidence="6">Catalyzes the conversion of L-arabinose to L-ribulose.</text>
</comment>
<keyword evidence="4 6" id="KW-0413">Isomerase</keyword>
<dbReference type="InterPro" id="IPR055390">
    <property type="entry name" value="AraA_central"/>
</dbReference>
<evidence type="ECO:0000256" key="3">
    <source>
        <dbReference type="ARBA" id="ARBA00023211"/>
    </source>
</evidence>
<dbReference type="SUPFAM" id="SSF53743">
    <property type="entry name" value="FucI/AraA N-terminal and middle domains"/>
    <property type="match status" value="1"/>
</dbReference>
<dbReference type="RefSeq" id="WP_039331003.1">
    <property type="nucleotide sequence ID" value="NZ_JTJJ01000038.1"/>
</dbReference>
<evidence type="ECO:0000259" key="9">
    <source>
        <dbReference type="Pfam" id="PF24856"/>
    </source>
</evidence>
<evidence type="ECO:0000256" key="6">
    <source>
        <dbReference type="HAMAP-Rule" id="MF_00519"/>
    </source>
</evidence>
<dbReference type="Pfam" id="PF24856">
    <property type="entry name" value="AraA_central"/>
    <property type="match status" value="1"/>
</dbReference>
<comment type="caution">
    <text evidence="10">The sequence shown here is derived from an EMBL/GenBank/DDBJ whole genome shotgun (WGS) entry which is preliminary data.</text>
</comment>
<dbReference type="Pfam" id="PF02610">
    <property type="entry name" value="AraA_N"/>
    <property type="match status" value="1"/>
</dbReference>
<feature type="domain" description="L-arabinose isomerase N-terminal" evidence="7">
    <location>
        <begin position="4"/>
        <end position="169"/>
    </location>
</feature>
<dbReference type="PANTHER" id="PTHR38464">
    <property type="entry name" value="L-ARABINOSE ISOMERASE"/>
    <property type="match status" value="1"/>
</dbReference>
<dbReference type="PIRSF" id="PIRSF001478">
    <property type="entry name" value="L-ara_isomerase"/>
    <property type="match status" value="1"/>
</dbReference>
<dbReference type="EC" id="5.3.1.4" evidence="6"/>
<dbReference type="AlphaFoldDB" id="A0A0B1RA83"/>
<evidence type="ECO:0000256" key="2">
    <source>
        <dbReference type="ARBA" id="ARBA00022935"/>
    </source>
</evidence>
<feature type="binding site" evidence="6">
    <location>
        <position position="302"/>
    </location>
    <ligand>
        <name>Mn(2+)</name>
        <dbReference type="ChEBI" id="CHEBI:29035"/>
    </ligand>
</feature>
<feature type="binding site" evidence="6">
    <location>
        <position position="446"/>
    </location>
    <ligand>
        <name>Mn(2+)</name>
        <dbReference type="ChEBI" id="CHEBI:29035"/>
    </ligand>
</feature>
<proteinExistence type="inferred from homology"/>
<dbReference type="InterPro" id="IPR009015">
    <property type="entry name" value="Fucose_isomerase_N/cen_sf"/>
</dbReference>
<dbReference type="GO" id="GO:0005829">
    <property type="term" value="C:cytosol"/>
    <property type="evidence" value="ECO:0007669"/>
    <property type="project" value="TreeGrafter"/>
</dbReference>
<dbReference type="EMBL" id="JTJJ01000038">
    <property type="protein sequence ID" value="KHJ68010.1"/>
    <property type="molecule type" value="Genomic_DNA"/>
</dbReference>
<dbReference type="PANTHER" id="PTHR38464:SF1">
    <property type="entry name" value="L-ARABINOSE ISOMERASE"/>
    <property type="match status" value="1"/>
</dbReference>
<name>A0A0B1RA83_9GAMM</name>
<evidence type="ECO:0000256" key="4">
    <source>
        <dbReference type="ARBA" id="ARBA00023235"/>
    </source>
</evidence>
<dbReference type="InterPro" id="IPR004216">
    <property type="entry name" value="Fuc/Ara_isomerase_C"/>
</dbReference>
<comment type="cofactor">
    <cofactor evidence="6">
        <name>Mn(2+)</name>
        <dbReference type="ChEBI" id="CHEBI:29035"/>
    </cofactor>
    <text evidence="6">Binds 1 Mn(2+) ion per subunit.</text>
</comment>
<keyword evidence="2 6" id="KW-0054">Arabinose catabolism</keyword>
<dbReference type="CDD" id="cd03557">
    <property type="entry name" value="L-arabinose_isomerase"/>
    <property type="match status" value="1"/>
</dbReference>
<organism evidence="10 11">
    <name type="scientific">Pantoea rodasii</name>
    <dbReference type="NCBI Taxonomy" id="1076549"/>
    <lineage>
        <taxon>Bacteria</taxon>
        <taxon>Pseudomonadati</taxon>
        <taxon>Pseudomonadota</taxon>
        <taxon>Gammaproteobacteria</taxon>
        <taxon>Enterobacterales</taxon>
        <taxon>Erwiniaceae</taxon>
        <taxon>Pantoea</taxon>
    </lineage>
</organism>
<evidence type="ECO:0000313" key="10">
    <source>
        <dbReference type="EMBL" id="KHJ68010.1"/>
    </source>
</evidence>
<feature type="binding site" evidence="6">
    <location>
        <position position="346"/>
    </location>
    <ligand>
        <name>Mn(2+)</name>
        <dbReference type="ChEBI" id="CHEBI:29035"/>
    </ligand>
</feature>
<dbReference type="HAMAP" id="MF_00519">
    <property type="entry name" value="Arabinose_Isome"/>
    <property type="match status" value="1"/>
</dbReference>
<comment type="catalytic activity">
    <reaction evidence="6">
        <text>beta-L-arabinopyranose = L-ribulose</text>
        <dbReference type="Rhea" id="RHEA:14821"/>
        <dbReference type="ChEBI" id="CHEBI:16880"/>
        <dbReference type="ChEBI" id="CHEBI:40886"/>
        <dbReference type="EC" id="5.3.1.4"/>
    </reaction>
</comment>
<accession>A0A0B1RA83</accession>
<dbReference type="UniPathway" id="UPA00145">
    <property type="reaction ID" value="UER00565"/>
</dbReference>
<protein>
    <recommendedName>
        <fullName evidence="6">L-arabinose isomerase</fullName>
        <ecNumber evidence="6">5.3.1.4</ecNumber>
    </recommendedName>
</protein>
<keyword evidence="5 6" id="KW-0119">Carbohydrate metabolism</keyword>
<evidence type="ECO:0000256" key="1">
    <source>
        <dbReference type="ARBA" id="ARBA00022723"/>
    </source>
</evidence>
<feature type="domain" description="L-arabinose isomerase C-terminal" evidence="8">
    <location>
        <begin position="324"/>
        <end position="468"/>
    </location>
</feature>
<dbReference type="Pfam" id="PF11762">
    <property type="entry name" value="Arabinose_Iso_C"/>
    <property type="match status" value="1"/>
</dbReference>
<gene>
    <name evidence="6" type="primary">araA</name>
    <name evidence="10" type="ORF">QU24_11390</name>
</gene>
<evidence type="ECO:0000259" key="7">
    <source>
        <dbReference type="Pfam" id="PF02610"/>
    </source>
</evidence>
<dbReference type="Proteomes" id="UP000030853">
    <property type="component" value="Unassembled WGS sequence"/>
</dbReference>
<evidence type="ECO:0000256" key="5">
    <source>
        <dbReference type="ARBA" id="ARBA00023277"/>
    </source>
</evidence>
<dbReference type="SUPFAM" id="SSF50443">
    <property type="entry name" value="FucI/AraA C-terminal domain-like"/>
    <property type="match status" value="1"/>
</dbReference>
<feature type="domain" description="L-arabinose isomerase central" evidence="9">
    <location>
        <begin position="173"/>
        <end position="318"/>
    </location>
</feature>
<dbReference type="GO" id="GO:0008733">
    <property type="term" value="F:L-arabinose isomerase activity"/>
    <property type="evidence" value="ECO:0007669"/>
    <property type="project" value="UniProtKB-UniRule"/>
</dbReference>
<evidence type="ECO:0000313" key="11">
    <source>
        <dbReference type="Proteomes" id="UP000030853"/>
    </source>
</evidence>
<dbReference type="GO" id="GO:0019569">
    <property type="term" value="P:L-arabinose catabolic process to D-xylulose 5-phosphate"/>
    <property type="evidence" value="ECO:0007669"/>
    <property type="project" value="UniProtKB-UniRule"/>
</dbReference>
<dbReference type="NCBIfam" id="NF002795">
    <property type="entry name" value="PRK02929.1"/>
    <property type="match status" value="1"/>
</dbReference>
<reference evidence="10 11" key="1">
    <citation type="submission" date="2014-11" db="EMBL/GenBank/DDBJ databases">
        <title>Genome sequencing of Pantoea rodasii ND03.</title>
        <authorList>
            <person name="Muhamad Yunos N.Y."/>
            <person name="Chan K.-G."/>
        </authorList>
    </citation>
    <scope>NUCLEOTIDE SEQUENCE [LARGE SCALE GENOMIC DNA]</scope>
    <source>
        <strain evidence="10 11">ND03</strain>
    </source>
</reference>
<feature type="binding site" evidence="6">
    <location>
        <position position="329"/>
    </location>
    <ligand>
        <name>Mn(2+)</name>
        <dbReference type="ChEBI" id="CHEBI:29035"/>
    </ligand>
</feature>
<comment type="pathway">
    <text evidence="6">Carbohydrate degradation; L-arabinose degradation via L-ribulose; D-xylulose 5-phosphate from L-arabinose (bacterial route): step 1/3.</text>
</comment>
<comment type="similarity">
    <text evidence="6">Belongs to the arabinose isomerase family.</text>
</comment>
<evidence type="ECO:0000259" key="8">
    <source>
        <dbReference type="Pfam" id="PF11762"/>
    </source>
</evidence>
<sequence>MEQNVWFVIGTQHLYGAETLRQVEQHARQVMDGLNQAGNLPVPLVLKPLVKSPDEALALCREANHDNQCAGIITWLHTFSPAKMWIGGLSILNKPLLQFHTQFNAEIPWDSMDMDFMNLNQTAHGGREFGFIGARMGLQHSVVTGHWQDKTSQQRIARWINAALARQASQQLKVARFGDNMREVAVTEGDKVAAQIQFGYSVNGWGVGDLVEVVNSVSEGEVSALIDEYESQYLFSEAASVNGDKRQNVLDAARIELGLKRFLDAEGCKAFTTNFQTLHGMTQLPGLAVQRLMGQGYGFAGEGDWKTAALLHILKVQAGDRAGGTSFMEDYTYHFSPGNDLVLGSHMLEVCPSIAKETKPLIDVQFLGIGGKADPARMIFSTPAGRAVNASVIDMGDRFRLLVNVVDAIEQPKPLPKLPVARALWRAQPSLATASEAWILAGGAHHTVFSQALDLDDMYLYGELNGIEVLVIDEETRLPAFKDALRWNEAYYRLAR</sequence>